<sequence>MKPDLFFAVAAAAEKYAVFGAMSLIMLQMHQMKKGYPLEILNHCDAYDYIDLANEVALSTLSYSLEKVAAVLTHPGLLAKWLKYYHRWLAIPKYIDKLVEPHTSCPRMMSWHYRFSKHVRDNPLYGLNPAVLTKDFACTRTTRYYSCPCVHECEVPFQTALKTQQDAFPRWSEITRTSSDSTAVEDVDTQLETDPGVSSLFNHASADLTFRSSDNILFKIHAKYLGATSAGLAPPPSTLMDRTHIELEEPSTVLEILFQFVHPPPESKRYLQPDIRSLEQDLFFAVAEAAEKYIVYGAMNLFMTRMRQLTQDYPVDILRHACKHGYRDLADIVAPNTLSYTLSVVAPKLTTILYHWVIYYDLWLDIYRDVDSHIWQSKSMECPRALMWQALFHHKFTENPRFIFSPLSLPELPACKVQGSGPCPCAEFSKLFSKVVAKGRSIPKFSSIAFPRSA</sequence>
<accession>A0A0C3CG73</accession>
<dbReference type="AlphaFoldDB" id="A0A0C3CG73"/>
<reference evidence="3" key="2">
    <citation type="submission" date="2015-01" db="EMBL/GenBank/DDBJ databases">
        <title>Evolutionary Origins and Diversification of the Mycorrhizal Mutualists.</title>
        <authorList>
            <consortium name="DOE Joint Genome Institute"/>
            <consortium name="Mycorrhizal Genomics Consortium"/>
            <person name="Kohler A."/>
            <person name="Kuo A."/>
            <person name="Nagy L.G."/>
            <person name="Floudas D."/>
            <person name="Copeland A."/>
            <person name="Barry K.W."/>
            <person name="Cichocki N."/>
            <person name="Veneault-Fourrey C."/>
            <person name="LaButti K."/>
            <person name="Lindquist E.A."/>
            <person name="Lipzen A."/>
            <person name="Lundell T."/>
            <person name="Morin E."/>
            <person name="Murat C."/>
            <person name="Riley R."/>
            <person name="Ohm R."/>
            <person name="Sun H."/>
            <person name="Tunlid A."/>
            <person name="Henrissat B."/>
            <person name="Grigoriev I.V."/>
            <person name="Hibbett D.S."/>
            <person name="Martin F."/>
        </authorList>
    </citation>
    <scope>NUCLEOTIDE SEQUENCE [LARGE SCALE GENOMIC DNA]</scope>
    <source>
        <strain evidence="3">h7</strain>
    </source>
</reference>
<protein>
    <recommendedName>
        <fullName evidence="4">BTB domain-containing protein</fullName>
    </recommendedName>
</protein>
<evidence type="ECO:0008006" key="4">
    <source>
        <dbReference type="Google" id="ProtNLM"/>
    </source>
</evidence>
<feature type="transmembrane region" description="Helical" evidence="1">
    <location>
        <begin position="6"/>
        <end position="27"/>
    </location>
</feature>
<evidence type="ECO:0000313" key="3">
    <source>
        <dbReference type="Proteomes" id="UP000053424"/>
    </source>
</evidence>
<keyword evidence="1" id="KW-0472">Membrane</keyword>
<dbReference type="EMBL" id="KN831777">
    <property type="protein sequence ID" value="KIM42586.1"/>
    <property type="molecule type" value="Genomic_DNA"/>
</dbReference>
<dbReference type="STRING" id="686832.A0A0C3CG73"/>
<dbReference type="OrthoDB" id="3184970at2759"/>
<gene>
    <name evidence="2" type="ORF">M413DRAFT_444292</name>
</gene>
<dbReference type="HOGENOM" id="CLU_602771_0_0_1"/>
<proteinExistence type="predicted"/>
<name>A0A0C3CG73_HEBCY</name>
<keyword evidence="1" id="KW-0812">Transmembrane</keyword>
<evidence type="ECO:0000313" key="2">
    <source>
        <dbReference type="EMBL" id="KIM42586.1"/>
    </source>
</evidence>
<reference evidence="2 3" key="1">
    <citation type="submission" date="2014-04" db="EMBL/GenBank/DDBJ databases">
        <authorList>
            <consortium name="DOE Joint Genome Institute"/>
            <person name="Kuo A."/>
            <person name="Gay G."/>
            <person name="Dore J."/>
            <person name="Kohler A."/>
            <person name="Nagy L.G."/>
            <person name="Floudas D."/>
            <person name="Copeland A."/>
            <person name="Barry K.W."/>
            <person name="Cichocki N."/>
            <person name="Veneault-Fourrey C."/>
            <person name="LaButti K."/>
            <person name="Lindquist E.A."/>
            <person name="Lipzen A."/>
            <person name="Lundell T."/>
            <person name="Morin E."/>
            <person name="Murat C."/>
            <person name="Sun H."/>
            <person name="Tunlid A."/>
            <person name="Henrissat B."/>
            <person name="Grigoriev I.V."/>
            <person name="Hibbett D.S."/>
            <person name="Martin F."/>
            <person name="Nordberg H.P."/>
            <person name="Cantor M.N."/>
            <person name="Hua S.X."/>
        </authorList>
    </citation>
    <scope>NUCLEOTIDE SEQUENCE [LARGE SCALE GENOMIC DNA]</scope>
    <source>
        <strain evidence="3">h7</strain>
    </source>
</reference>
<organism evidence="2 3">
    <name type="scientific">Hebeloma cylindrosporum</name>
    <dbReference type="NCBI Taxonomy" id="76867"/>
    <lineage>
        <taxon>Eukaryota</taxon>
        <taxon>Fungi</taxon>
        <taxon>Dikarya</taxon>
        <taxon>Basidiomycota</taxon>
        <taxon>Agaricomycotina</taxon>
        <taxon>Agaricomycetes</taxon>
        <taxon>Agaricomycetidae</taxon>
        <taxon>Agaricales</taxon>
        <taxon>Agaricineae</taxon>
        <taxon>Hymenogastraceae</taxon>
        <taxon>Hebeloma</taxon>
    </lineage>
</organism>
<evidence type="ECO:0000256" key="1">
    <source>
        <dbReference type="SAM" id="Phobius"/>
    </source>
</evidence>
<keyword evidence="1" id="KW-1133">Transmembrane helix</keyword>
<dbReference type="Proteomes" id="UP000053424">
    <property type="component" value="Unassembled WGS sequence"/>
</dbReference>
<keyword evidence="3" id="KW-1185">Reference proteome</keyword>